<proteinExistence type="predicted"/>
<gene>
    <name evidence="1" type="ORF">FHX48_001926</name>
</gene>
<protein>
    <submittedName>
        <fullName evidence="1">Uncharacterized protein</fullName>
    </submittedName>
</protein>
<name>A0A7W3JPZ0_9MICO</name>
<accession>A0A7W3JPZ0</accession>
<dbReference type="EMBL" id="JACGWY010000003">
    <property type="protein sequence ID" value="MBA8816833.1"/>
    <property type="molecule type" value="Genomic_DNA"/>
</dbReference>
<dbReference type="Proteomes" id="UP000526083">
    <property type="component" value="Unassembled WGS sequence"/>
</dbReference>
<reference evidence="1 2" key="1">
    <citation type="submission" date="2020-07" db="EMBL/GenBank/DDBJ databases">
        <title>Sequencing the genomes of 1000 actinobacteria strains.</title>
        <authorList>
            <person name="Klenk H.-P."/>
        </authorList>
    </citation>
    <scope>NUCLEOTIDE SEQUENCE [LARGE SCALE GENOMIC DNA]</scope>
    <source>
        <strain evidence="1 2">DSM 27576</strain>
    </source>
</reference>
<sequence length="34" mass="3955">MPELAGRYLSRNEKRPHCCGIHCSKRVCHRELSS</sequence>
<organism evidence="1 2">
    <name type="scientific">Microbacterium halimionae</name>
    <dbReference type="NCBI Taxonomy" id="1526413"/>
    <lineage>
        <taxon>Bacteria</taxon>
        <taxon>Bacillati</taxon>
        <taxon>Actinomycetota</taxon>
        <taxon>Actinomycetes</taxon>
        <taxon>Micrococcales</taxon>
        <taxon>Microbacteriaceae</taxon>
        <taxon>Microbacterium</taxon>
    </lineage>
</organism>
<keyword evidence="2" id="KW-1185">Reference proteome</keyword>
<dbReference type="AlphaFoldDB" id="A0A7W3JPZ0"/>
<evidence type="ECO:0000313" key="1">
    <source>
        <dbReference type="EMBL" id="MBA8816833.1"/>
    </source>
</evidence>
<evidence type="ECO:0000313" key="2">
    <source>
        <dbReference type="Proteomes" id="UP000526083"/>
    </source>
</evidence>
<comment type="caution">
    <text evidence="1">The sequence shown here is derived from an EMBL/GenBank/DDBJ whole genome shotgun (WGS) entry which is preliminary data.</text>
</comment>